<dbReference type="Gene3D" id="1.10.1520.10">
    <property type="entry name" value="Ribonuclease III domain"/>
    <property type="match status" value="1"/>
</dbReference>
<evidence type="ECO:0000313" key="5">
    <source>
        <dbReference type="EMBL" id="BBH02031.1"/>
    </source>
</evidence>
<reference evidence="5" key="1">
    <citation type="journal article" date="2019" name="Science">
        <title>Mutation of a bHLH transcription factor allowed almond domestication.</title>
        <authorList>
            <person name="Sanchez-Perez R."/>
            <person name="Pavan S."/>
            <person name="Mazzeo R."/>
            <person name="Moldovan C."/>
            <person name="Aiese Cigliano R."/>
            <person name="Del Cueto J."/>
            <person name="Ricciardi F."/>
            <person name="Lotti C."/>
            <person name="Ricciardi L."/>
            <person name="Dicenta F."/>
            <person name="Lopez-Marques R.L."/>
            <person name="Lindberg Moller B."/>
        </authorList>
    </citation>
    <scope>NUCLEOTIDE SEQUENCE</scope>
</reference>
<keyword evidence="1" id="KW-0378">Hydrolase</keyword>
<dbReference type="GO" id="GO:0005737">
    <property type="term" value="C:cytoplasm"/>
    <property type="evidence" value="ECO:0007669"/>
    <property type="project" value="TreeGrafter"/>
</dbReference>
<sequence length="255" mass="28747">MSFTSTQHACTIKVQIKPRPGRIHQRDKMRLFTHQLQPSPEMKERVTAVERIVGYDFEDKTLLEEALTHPLLSAQFVSTPGAPGRQRSQPRSDKFNEEEITNRLKDTVSNPYLARIGARLGLYDYLVRHNTPDLDDQVAKFTEGVIKGKDMTGSPGYKVLADVVESVAAAVYIDLNYDLDKLMKIFMPLLDLEKSDSMMKTKESDSMLGYIASLLYTLGAKAYRVIISLLVFCLRGIILLVIICVLAKLIDCFAK</sequence>
<dbReference type="InterPro" id="IPR036389">
    <property type="entry name" value="RNase_III_sf"/>
</dbReference>
<keyword evidence="3" id="KW-1133">Transmembrane helix</keyword>
<gene>
    <name evidence="5" type="ORF">Prudu_012472</name>
</gene>
<dbReference type="EMBL" id="AP019300">
    <property type="protein sequence ID" value="BBH02031.1"/>
    <property type="molecule type" value="Genomic_DNA"/>
</dbReference>
<feature type="domain" description="RNase III" evidence="4">
    <location>
        <begin position="94"/>
        <end position="176"/>
    </location>
</feature>
<dbReference type="PANTHER" id="PTHR14950:SF80">
    <property type="entry name" value="RNASE III DOMAIN-CONTAINING PROTEIN"/>
    <property type="match status" value="1"/>
</dbReference>
<evidence type="ECO:0000256" key="2">
    <source>
        <dbReference type="SAM" id="MobiDB-lite"/>
    </source>
</evidence>
<evidence type="ECO:0000256" key="1">
    <source>
        <dbReference type="ARBA" id="ARBA00022801"/>
    </source>
</evidence>
<dbReference type="GO" id="GO:0003723">
    <property type="term" value="F:RNA binding"/>
    <property type="evidence" value="ECO:0007669"/>
    <property type="project" value="TreeGrafter"/>
</dbReference>
<keyword evidence="3" id="KW-0472">Membrane</keyword>
<dbReference type="SUPFAM" id="SSF69065">
    <property type="entry name" value="RNase III domain-like"/>
    <property type="match status" value="1"/>
</dbReference>
<dbReference type="GO" id="GO:0004525">
    <property type="term" value="F:ribonuclease III activity"/>
    <property type="evidence" value="ECO:0007669"/>
    <property type="project" value="InterPro"/>
</dbReference>
<dbReference type="PANTHER" id="PTHR14950">
    <property type="entry name" value="DICER-RELATED"/>
    <property type="match status" value="1"/>
</dbReference>
<dbReference type="InterPro" id="IPR000999">
    <property type="entry name" value="RNase_III_dom"/>
</dbReference>
<dbReference type="AlphaFoldDB" id="A0A4Y1RCS3"/>
<feature type="transmembrane region" description="Helical" evidence="3">
    <location>
        <begin position="229"/>
        <end position="250"/>
    </location>
</feature>
<dbReference type="GO" id="GO:0005634">
    <property type="term" value="C:nucleus"/>
    <property type="evidence" value="ECO:0007669"/>
    <property type="project" value="TreeGrafter"/>
</dbReference>
<organism evidence="5">
    <name type="scientific">Prunus dulcis</name>
    <name type="common">Almond</name>
    <name type="synonym">Amygdalus dulcis</name>
    <dbReference type="NCBI Taxonomy" id="3755"/>
    <lineage>
        <taxon>Eukaryota</taxon>
        <taxon>Viridiplantae</taxon>
        <taxon>Streptophyta</taxon>
        <taxon>Embryophyta</taxon>
        <taxon>Tracheophyta</taxon>
        <taxon>Spermatophyta</taxon>
        <taxon>Magnoliopsida</taxon>
        <taxon>eudicotyledons</taxon>
        <taxon>Gunneridae</taxon>
        <taxon>Pentapetalae</taxon>
        <taxon>rosids</taxon>
        <taxon>fabids</taxon>
        <taxon>Rosales</taxon>
        <taxon>Rosaceae</taxon>
        <taxon>Amygdaloideae</taxon>
        <taxon>Amygdaleae</taxon>
        <taxon>Prunus</taxon>
    </lineage>
</organism>
<accession>A0A4Y1RCS3</accession>
<proteinExistence type="predicted"/>
<dbReference type="GO" id="GO:0030422">
    <property type="term" value="P:siRNA processing"/>
    <property type="evidence" value="ECO:0007669"/>
    <property type="project" value="TreeGrafter"/>
</dbReference>
<keyword evidence="3" id="KW-0812">Transmembrane</keyword>
<evidence type="ECO:0000256" key="3">
    <source>
        <dbReference type="SAM" id="Phobius"/>
    </source>
</evidence>
<evidence type="ECO:0000259" key="4">
    <source>
        <dbReference type="PROSITE" id="PS50142"/>
    </source>
</evidence>
<feature type="region of interest" description="Disordered" evidence="2">
    <location>
        <begin position="76"/>
        <end position="97"/>
    </location>
</feature>
<protein>
    <recommendedName>
        <fullName evidence="4">RNase III domain-containing protein</fullName>
    </recommendedName>
</protein>
<name>A0A4Y1RCS3_PRUDU</name>
<dbReference type="Pfam" id="PF00636">
    <property type="entry name" value="Ribonuclease_3"/>
    <property type="match status" value="1"/>
</dbReference>
<dbReference type="PROSITE" id="PS50142">
    <property type="entry name" value="RNASE_3_2"/>
    <property type="match status" value="1"/>
</dbReference>